<evidence type="ECO:0000313" key="1">
    <source>
        <dbReference type="EMBL" id="KAJ1208332.1"/>
    </source>
</evidence>
<reference evidence="1" key="1">
    <citation type="journal article" date="2022" name="bioRxiv">
        <title>Sequencing and chromosome-scale assembly of the giantPleurodeles waltlgenome.</title>
        <authorList>
            <person name="Brown T."/>
            <person name="Elewa A."/>
            <person name="Iarovenko S."/>
            <person name="Subramanian E."/>
            <person name="Araus A.J."/>
            <person name="Petzold A."/>
            <person name="Susuki M."/>
            <person name="Suzuki K.-i.T."/>
            <person name="Hayashi T."/>
            <person name="Toyoda A."/>
            <person name="Oliveira C."/>
            <person name="Osipova E."/>
            <person name="Leigh N.D."/>
            <person name="Simon A."/>
            <person name="Yun M.H."/>
        </authorList>
    </citation>
    <scope>NUCLEOTIDE SEQUENCE</scope>
    <source>
        <strain evidence="1">20211129_DDA</strain>
        <tissue evidence="1">Liver</tissue>
    </source>
</reference>
<name>A0AAV7W682_PLEWA</name>
<evidence type="ECO:0000313" key="2">
    <source>
        <dbReference type="Proteomes" id="UP001066276"/>
    </source>
</evidence>
<comment type="caution">
    <text evidence="1">The sequence shown here is derived from an EMBL/GenBank/DDBJ whole genome shotgun (WGS) entry which is preliminary data.</text>
</comment>
<dbReference type="AlphaFoldDB" id="A0AAV7W682"/>
<dbReference type="Proteomes" id="UP001066276">
    <property type="component" value="Chromosome 1_2"/>
</dbReference>
<protein>
    <submittedName>
        <fullName evidence="1">Uncharacterized protein</fullName>
    </submittedName>
</protein>
<sequence>MTAVSRKLEGMDTAITLLTTETKSIRLDIAGFQSGETGLEHRITTKEDCIHTAKDKDQDLLYVHSKLIDLEDRSHRDNVCFFGFPEQAEGTDKPSFFKAVLPKLT</sequence>
<dbReference type="EMBL" id="JANPWB010000002">
    <property type="protein sequence ID" value="KAJ1208332.1"/>
    <property type="molecule type" value="Genomic_DNA"/>
</dbReference>
<accession>A0AAV7W682</accession>
<keyword evidence="2" id="KW-1185">Reference proteome</keyword>
<organism evidence="1 2">
    <name type="scientific">Pleurodeles waltl</name>
    <name type="common">Iberian ribbed newt</name>
    <dbReference type="NCBI Taxonomy" id="8319"/>
    <lineage>
        <taxon>Eukaryota</taxon>
        <taxon>Metazoa</taxon>
        <taxon>Chordata</taxon>
        <taxon>Craniata</taxon>
        <taxon>Vertebrata</taxon>
        <taxon>Euteleostomi</taxon>
        <taxon>Amphibia</taxon>
        <taxon>Batrachia</taxon>
        <taxon>Caudata</taxon>
        <taxon>Salamandroidea</taxon>
        <taxon>Salamandridae</taxon>
        <taxon>Pleurodelinae</taxon>
        <taxon>Pleurodeles</taxon>
    </lineage>
</organism>
<proteinExistence type="predicted"/>
<gene>
    <name evidence="1" type="ORF">NDU88_003718</name>
</gene>